<evidence type="ECO:0008006" key="14">
    <source>
        <dbReference type="Google" id="ProtNLM"/>
    </source>
</evidence>
<dbReference type="CDD" id="cd12913">
    <property type="entry name" value="PDC1_MCP_like"/>
    <property type="match status" value="1"/>
</dbReference>
<evidence type="ECO:0000256" key="7">
    <source>
        <dbReference type="ARBA" id="ARBA00029447"/>
    </source>
</evidence>
<dbReference type="Pfam" id="PF02743">
    <property type="entry name" value="dCache_1"/>
    <property type="match status" value="1"/>
</dbReference>
<evidence type="ECO:0000256" key="9">
    <source>
        <dbReference type="SAM" id="Phobius"/>
    </source>
</evidence>
<sequence length="734" mass="78801">MEGKNMFQKMKLASKLGAVIGFFLAAIFLILIAVTAMVSGSAITTGVSGELTAIAKSNSIKVQQIFDAAGTVANDMQAYLENACEEGESSAERMKLPSDPAVAGLFQSSIYGQALTPLNYEVETFLTATARNSAVMNEDIVGVGAMFELYKFQSDIRDYAFRVTKNNESGVIEPFGNYSTYSGEEYYKTAATTKKSTVTPPYEYNGITMVSYASPILKGSEVQGVVLADINVSNFKKVESSNPKYPSMYATILDNKGTIIYNSEDIRRVGKSIGEFMKNPADIPAVESIMSKGQPFQAEMIRNDGEKILQFYAPISASGETWWSITGVSVSDVNKAVTKTVVLLVIISMAALLLLLVLILYFLKKMLKPMQPIVQAAESISNGNLNVPLVISTQDEIGILADSFAKMSGNLQKIVNDIDYLLGQMANGNFDIDTQAEASYTGDFRGILLSVRKLSCTFQNILNQMNQSANQVAAESRQVSGHAKALSQGAAKQAFSVEELAATIGELSDYITGNAKNAQQASLQSRETAFELENGKKQMARMTAAMNQIDSSSAEISKIIKTIEDIAFQTNILALNAAVEAARVGEAGKGFAVVADEVRNLAGKSAEASNDTAALIEATIAAVQEGMTTAKETAVSLERIVESSGISTALVQQIFTVSQEQASSVAQVTQGINQISKVVQANSVTAEESAAASEKLSGQAQLLKKLVRQFKLRADQDTVPLKVPDNQLSKGEKY</sequence>
<feature type="transmembrane region" description="Helical" evidence="9">
    <location>
        <begin position="341"/>
        <end position="363"/>
    </location>
</feature>
<keyword evidence="6 9" id="KW-0472">Membrane</keyword>
<comment type="similarity">
    <text evidence="7">Belongs to the methyl-accepting chemotaxis (MCP) protein family.</text>
</comment>
<evidence type="ECO:0000256" key="4">
    <source>
        <dbReference type="ARBA" id="ARBA00022692"/>
    </source>
</evidence>
<feature type="domain" description="HAMP" evidence="11">
    <location>
        <begin position="364"/>
        <end position="416"/>
    </location>
</feature>
<keyword evidence="8" id="KW-0807">Transducer</keyword>
<dbReference type="SUPFAM" id="SSF58104">
    <property type="entry name" value="Methyl-accepting chemotaxis protein (MCP) signaling domain"/>
    <property type="match status" value="1"/>
</dbReference>
<dbReference type="EMBL" id="JPME01000015">
    <property type="protein sequence ID" value="KEZ89614.1"/>
    <property type="molecule type" value="Genomic_DNA"/>
</dbReference>
<evidence type="ECO:0000313" key="12">
    <source>
        <dbReference type="EMBL" id="KEZ89614.1"/>
    </source>
</evidence>
<dbReference type="Gene3D" id="1.10.287.950">
    <property type="entry name" value="Methyl-accepting chemotaxis protein"/>
    <property type="match status" value="1"/>
</dbReference>
<comment type="caution">
    <text evidence="12">The sequence shown here is derived from an EMBL/GenBank/DDBJ whole genome shotgun (WGS) entry which is preliminary data.</text>
</comment>
<name>A0A084JKY0_9FIRM</name>
<gene>
    <name evidence="12" type="ORF">IO98_13000</name>
</gene>
<evidence type="ECO:0000256" key="1">
    <source>
        <dbReference type="ARBA" id="ARBA00004651"/>
    </source>
</evidence>
<dbReference type="CDD" id="cd06225">
    <property type="entry name" value="HAMP"/>
    <property type="match status" value="1"/>
</dbReference>
<evidence type="ECO:0000256" key="2">
    <source>
        <dbReference type="ARBA" id="ARBA00022475"/>
    </source>
</evidence>
<dbReference type="GO" id="GO:0005886">
    <property type="term" value="C:plasma membrane"/>
    <property type="evidence" value="ECO:0007669"/>
    <property type="project" value="UniProtKB-SubCell"/>
</dbReference>
<dbReference type="PANTHER" id="PTHR43531">
    <property type="entry name" value="PROTEIN ICFG"/>
    <property type="match status" value="1"/>
</dbReference>
<comment type="subcellular location">
    <subcellularLocation>
        <location evidence="1">Cell membrane</location>
        <topology evidence="1">Multi-pass membrane protein</topology>
    </subcellularLocation>
</comment>
<evidence type="ECO:0000259" key="11">
    <source>
        <dbReference type="PROSITE" id="PS50885"/>
    </source>
</evidence>
<dbReference type="PROSITE" id="PS50111">
    <property type="entry name" value="CHEMOTAXIS_TRANSDUC_2"/>
    <property type="match status" value="1"/>
</dbReference>
<keyword evidence="4 9" id="KW-0812">Transmembrane</keyword>
<evidence type="ECO:0000313" key="13">
    <source>
        <dbReference type="Proteomes" id="UP000028525"/>
    </source>
</evidence>
<keyword evidence="13" id="KW-1185">Reference proteome</keyword>
<organism evidence="12 13">
    <name type="scientific">Lacrimispora celerecrescens</name>
    <dbReference type="NCBI Taxonomy" id="29354"/>
    <lineage>
        <taxon>Bacteria</taxon>
        <taxon>Bacillati</taxon>
        <taxon>Bacillota</taxon>
        <taxon>Clostridia</taxon>
        <taxon>Lachnospirales</taxon>
        <taxon>Lachnospiraceae</taxon>
        <taxon>Lacrimispora</taxon>
    </lineage>
</organism>
<evidence type="ECO:0000256" key="5">
    <source>
        <dbReference type="ARBA" id="ARBA00022989"/>
    </source>
</evidence>
<dbReference type="GO" id="GO:0007165">
    <property type="term" value="P:signal transduction"/>
    <property type="evidence" value="ECO:0007669"/>
    <property type="project" value="UniProtKB-KW"/>
</dbReference>
<keyword evidence="3" id="KW-0145">Chemotaxis</keyword>
<feature type="domain" description="Methyl-accepting transducer" evidence="10">
    <location>
        <begin position="468"/>
        <end position="697"/>
    </location>
</feature>
<dbReference type="GO" id="GO:0004888">
    <property type="term" value="F:transmembrane signaling receptor activity"/>
    <property type="evidence" value="ECO:0007669"/>
    <property type="project" value="TreeGrafter"/>
</dbReference>
<dbReference type="InterPro" id="IPR051310">
    <property type="entry name" value="MCP_chemotaxis"/>
</dbReference>
<proteinExistence type="inferred from homology"/>
<dbReference type="SMART" id="SM00283">
    <property type="entry name" value="MA"/>
    <property type="match status" value="1"/>
</dbReference>
<dbReference type="CDD" id="cd11386">
    <property type="entry name" value="MCP_signal"/>
    <property type="match status" value="1"/>
</dbReference>
<dbReference type="Pfam" id="PF00015">
    <property type="entry name" value="MCPsignal"/>
    <property type="match status" value="1"/>
</dbReference>
<evidence type="ECO:0000256" key="8">
    <source>
        <dbReference type="PROSITE-ProRule" id="PRU00284"/>
    </source>
</evidence>
<evidence type="ECO:0000256" key="3">
    <source>
        <dbReference type="ARBA" id="ARBA00022500"/>
    </source>
</evidence>
<dbReference type="SMART" id="SM00304">
    <property type="entry name" value="HAMP"/>
    <property type="match status" value="1"/>
</dbReference>
<protein>
    <recommendedName>
        <fullName evidence="14">Chemotaxis protein</fullName>
    </recommendedName>
</protein>
<dbReference type="AlphaFoldDB" id="A0A084JKY0"/>
<dbReference type="PANTHER" id="PTHR43531:SF11">
    <property type="entry name" value="METHYL-ACCEPTING CHEMOTAXIS PROTEIN 3"/>
    <property type="match status" value="1"/>
</dbReference>
<dbReference type="InterPro" id="IPR004089">
    <property type="entry name" value="MCPsignal_dom"/>
</dbReference>
<dbReference type="PROSITE" id="PS50885">
    <property type="entry name" value="HAMP"/>
    <property type="match status" value="1"/>
</dbReference>
<dbReference type="GO" id="GO:0006935">
    <property type="term" value="P:chemotaxis"/>
    <property type="evidence" value="ECO:0007669"/>
    <property type="project" value="UniProtKB-KW"/>
</dbReference>
<dbReference type="InterPro" id="IPR003660">
    <property type="entry name" value="HAMP_dom"/>
</dbReference>
<evidence type="ECO:0000256" key="6">
    <source>
        <dbReference type="ARBA" id="ARBA00023136"/>
    </source>
</evidence>
<accession>A0A084JKY0</accession>
<dbReference type="Gene3D" id="3.30.450.20">
    <property type="entry name" value="PAS domain"/>
    <property type="match status" value="2"/>
</dbReference>
<keyword evidence="5 9" id="KW-1133">Transmembrane helix</keyword>
<dbReference type="STRING" id="29354.IO98_13000"/>
<dbReference type="Pfam" id="PF00672">
    <property type="entry name" value="HAMP"/>
    <property type="match status" value="1"/>
</dbReference>
<keyword evidence="2" id="KW-1003">Cell membrane</keyword>
<evidence type="ECO:0000259" key="10">
    <source>
        <dbReference type="PROSITE" id="PS50111"/>
    </source>
</evidence>
<dbReference type="Proteomes" id="UP000028525">
    <property type="component" value="Unassembled WGS sequence"/>
</dbReference>
<dbReference type="Gene3D" id="6.10.340.10">
    <property type="match status" value="1"/>
</dbReference>
<reference evidence="12 13" key="1">
    <citation type="submission" date="2014-07" db="EMBL/GenBank/DDBJ databases">
        <title>Draft genome of Clostridium celerecrescens 152B isolated from sediments associated with methane hydrate from Krishna Godavari basin.</title>
        <authorList>
            <person name="Honkalas V.S."/>
            <person name="Dabir A.P."/>
            <person name="Arora P."/>
            <person name="Dhakephalkar P.K."/>
        </authorList>
    </citation>
    <scope>NUCLEOTIDE SEQUENCE [LARGE SCALE GENOMIC DNA]</scope>
    <source>
        <strain evidence="12 13">152B</strain>
    </source>
</reference>
<dbReference type="InterPro" id="IPR033479">
    <property type="entry name" value="dCache_1"/>
</dbReference>